<dbReference type="HOGENOM" id="CLU_271517_0_0_1"/>
<keyword evidence="5" id="KW-1185">Reference proteome</keyword>
<dbReference type="EMBL" id="CAEY01000868">
    <property type="status" value="NOT_ANNOTATED_CDS"/>
    <property type="molecule type" value="Genomic_DNA"/>
</dbReference>
<feature type="compositionally biased region" description="Low complexity" evidence="2">
    <location>
        <begin position="1014"/>
        <end position="1032"/>
    </location>
</feature>
<dbReference type="SUPFAM" id="SSF50729">
    <property type="entry name" value="PH domain-like"/>
    <property type="match status" value="1"/>
</dbReference>
<dbReference type="eggNOG" id="KOG3535">
    <property type="taxonomic scope" value="Eukaryota"/>
</dbReference>
<evidence type="ECO:0000313" key="5">
    <source>
        <dbReference type="Proteomes" id="UP000015104"/>
    </source>
</evidence>
<protein>
    <recommendedName>
        <fullName evidence="3">PID domain-containing protein</fullName>
    </recommendedName>
</protein>
<feature type="region of interest" description="Disordered" evidence="2">
    <location>
        <begin position="809"/>
        <end position="833"/>
    </location>
</feature>
<feature type="region of interest" description="Disordered" evidence="2">
    <location>
        <begin position="79"/>
        <end position="149"/>
    </location>
</feature>
<dbReference type="STRING" id="32264.T1L0Q0"/>
<feature type="domain" description="PID" evidence="3">
    <location>
        <begin position="160"/>
        <end position="288"/>
    </location>
</feature>
<dbReference type="PANTHER" id="PTHR47695:SF3">
    <property type="entry name" value="PID DOMAIN-CONTAINING PROTEIN"/>
    <property type="match status" value="1"/>
</dbReference>
<accession>T1L0Q0</accession>
<dbReference type="AlphaFoldDB" id="T1L0Q0"/>
<feature type="compositionally biased region" description="Basic and acidic residues" evidence="2">
    <location>
        <begin position="80"/>
        <end position="89"/>
    </location>
</feature>
<reference evidence="4" key="2">
    <citation type="submission" date="2015-06" db="UniProtKB">
        <authorList>
            <consortium name="EnsemblMetazoa"/>
        </authorList>
    </citation>
    <scope>IDENTIFICATION</scope>
</reference>
<feature type="compositionally biased region" description="Polar residues" evidence="2">
    <location>
        <begin position="107"/>
        <end position="116"/>
    </location>
</feature>
<dbReference type="Gene3D" id="2.30.29.30">
    <property type="entry name" value="Pleckstrin-homology domain (PH domain)/Phosphotyrosine-binding domain (PTB)"/>
    <property type="match status" value="1"/>
</dbReference>
<feature type="compositionally biased region" description="Low complexity" evidence="2">
    <location>
        <begin position="403"/>
        <end position="412"/>
    </location>
</feature>
<dbReference type="Pfam" id="PF00640">
    <property type="entry name" value="PID"/>
    <property type="match status" value="1"/>
</dbReference>
<feature type="region of interest" description="Disordered" evidence="2">
    <location>
        <begin position="290"/>
        <end position="348"/>
    </location>
</feature>
<evidence type="ECO:0000259" key="3">
    <source>
        <dbReference type="PROSITE" id="PS01179"/>
    </source>
</evidence>
<proteinExistence type="predicted"/>
<sequence>MYGGWCKANYHFDTDLRLNINYFLWEEEGREEDEEELTVGSKETVKGRKNRVSLTGKRETVPIQPTIVSRKTMMMMENGSTKRDSEKSLTLRLTKSKGSQDRKSFTFGRSSKSKSTGIVPPTSIACQSTSSFEETKENNSIDGESVASKDALPSEEKFAGQGITFKAKLIGIDPVTGPRGDKMCQSALQRLKALIKETGSHKQRIIIKISLEGVTIKDEKSGETISSYSIPLISYIARDASDKRAFGFVYGSPDTGHSFIGIKTEKSAIPVMKTIGELFTYVYEKKKRTQSVDNNTGDVSSDADFGSSDAKQQSSGNQSSSLFSSSNSNNETNPPPLPPPRNESTAFETNGDAFTANFDDAFMDMSNLKDVIASAKQASDPYANWESFDDEFNSSLDASALSKSSRSNHNSLPVIPSPPRSPGRTRESALLKIKPPANNSRKNKNILSNSINGGSSFASFANVNDPSASFDGSAKSLSISLGRAASQSSLDHVFQESISSRISGHSDFEQQHQLKQQFHALQQQQSAISNQQLNALFNSSFSSQGGNSFGSPSSGSLGNSFSSSGAGLFTSPQINQLSDSFGNSSAGSRAAVNNQINFANVASANSSVASPSVSVFGSPANNSISANQLPASVTSSPAISSITNSATPVSSPYNGNGANNNNPSNSSNNSHASSSGDRYAVFSEINSMTSSIFDKLAEEKKKQEEQEAKLHKQQQQLAEQQHQLQQAKFQQQQFLALRQQQYEQQQLALQQQQQQLYQQQMKQNQASHGNEMNGFNQNVESQQFVNASSGLVNYGAQASLSHDLNHKSSAASIPFSTPSRPSRPESQKSNDPFEMSSIFADLDPLGVGREKPLRDKSEFFQELKSQQKKQLDLETCSVSSLESSNLGKESDPFNISTELLAQAHLTHLNQHQAHILQQQQLLQQAQQQQQALQLQQQQQQHHQAQLHLQQQQQQQHQQQQQLQLRQQHHHHINPHLQVQHQQQPGLSSVGHSNSNSFHVSASPSPQTLTEHRPSSSASAASRNPFLSDTQSDTSDDLFANSPILSSPIPTSAAANQSASASIYPPSSSSSNHESVSHANLALSRYNNCDNNNHNINRAILPPSTTSTPPPLPITALQSTTVTTQPHNLSFPISKTFNSSTRKLSFDSEVFQPNWSSLMTNAGASSEENAAVAAVLGNATAMITTTSMIISDWDN</sequence>
<name>T1L0Q0_TETUR</name>
<feature type="region of interest" description="Disordered" evidence="2">
    <location>
        <begin position="650"/>
        <end position="675"/>
    </location>
</feature>
<feature type="compositionally biased region" description="Polar residues" evidence="2">
    <location>
        <begin position="809"/>
        <end position="820"/>
    </location>
</feature>
<feature type="coiled-coil region" evidence="1">
    <location>
        <begin position="693"/>
        <end position="755"/>
    </location>
</feature>
<feature type="region of interest" description="Disordered" evidence="2">
    <location>
        <begin position="976"/>
        <end position="1042"/>
    </location>
</feature>
<evidence type="ECO:0000256" key="1">
    <source>
        <dbReference type="SAM" id="Coils"/>
    </source>
</evidence>
<dbReference type="PANTHER" id="PTHR47695">
    <property type="entry name" value="PID DOMAIN-CONTAINING PROTEIN"/>
    <property type="match status" value="1"/>
</dbReference>
<keyword evidence="1" id="KW-0175">Coiled coil</keyword>
<dbReference type="InterPro" id="IPR011993">
    <property type="entry name" value="PH-like_dom_sf"/>
</dbReference>
<organism evidence="4 5">
    <name type="scientific">Tetranychus urticae</name>
    <name type="common">Two-spotted spider mite</name>
    <dbReference type="NCBI Taxonomy" id="32264"/>
    <lineage>
        <taxon>Eukaryota</taxon>
        <taxon>Metazoa</taxon>
        <taxon>Ecdysozoa</taxon>
        <taxon>Arthropoda</taxon>
        <taxon>Chelicerata</taxon>
        <taxon>Arachnida</taxon>
        <taxon>Acari</taxon>
        <taxon>Acariformes</taxon>
        <taxon>Trombidiformes</taxon>
        <taxon>Prostigmata</taxon>
        <taxon>Eleutherengona</taxon>
        <taxon>Raphignathae</taxon>
        <taxon>Tetranychoidea</taxon>
        <taxon>Tetranychidae</taxon>
        <taxon>Tetranychus</taxon>
    </lineage>
</organism>
<reference evidence="5" key="1">
    <citation type="submission" date="2011-08" db="EMBL/GenBank/DDBJ databases">
        <authorList>
            <person name="Rombauts S."/>
        </authorList>
    </citation>
    <scope>NUCLEOTIDE SEQUENCE</scope>
    <source>
        <strain evidence="5">London</strain>
    </source>
</reference>
<dbReference type="Proteomes" id="UP000015104">
    <property type="component" value="Unassembled WGS sequence"/>
</dbReference>
<feature type="compositionally biased region" description="Low complexity" evidence="2">
    <location>
        <begin position="314"/>
        <end position="332"/>
    </location>
</feature>
<feature type="region of interest" description="Disordered" evidence="2">
    <location>
        <begin position="403"/>
        <end position="427"/>
    </location>
</feature>
<feature type="compositionally biased region" description="Polar residues" evidence="2">
    <location>
        <begin position="976"/>
        <end position="1008"/>
    </location>
</feature>
<dbReference type="PROSITE" id="PS01179">
    <property type="entry name" value="PID"/>
    <property type="match status" value="1"/>
</dbReference>
<feature type="coiled-coil region" evidence="1">
    <location>
        <begin position="908"/>
        <end position="954"/>
    </location>
</feature>
<evidence type="ECO:0000256" key="2">
    <source>
        <dbReference type="SAM" id="MobiDB-lite"/>
    </source>
</evidence>
<dbReference type="EnsemblMetazoa" id="tetur30g01510.1">
    <property type="protein sequence ID" value="tetur30g01510.1"/>
    <property type="gene ID" value="tetur30g01510"/>
</dbReference>
<dbReference type="InterPro" id="IPR006020">
    <property type="entry name" value="PTB/PI_dom"/>
</dbReference>
<evidence type="ECO:0000313" key="4">
    <source>
        <dbReference type="EnsemblMetazoa" id="tetur30g01510.1"/>
    </source>
</evidence>
<dbReference type="SMART" id="SM00462">
    <property type="entry name" value="PTB"/>
    <property type="match status" value="1"/>
</dbReference>
<dbReference type="GO" id="GO:0005737">
    <property type="term" value="C:cytoplasm"/>
    <property type="evidence" value="ECO:0007669"/>
    <property type="project" value="TreeGrafter"/>
</dbReference>